<keyword evidence="2" id="KW-0472">Membrane</keyword>
<name>A0A8X6NQG8_NEPPI</name>
<protein>
    <submittedName>
        <fullName evidence="4">Protein spitz</fullName>
    </submittedName>
</protein>
<dbReference type="GO" id="GO:0005154">
    <property type="term" value="F:epidermal growth factor receptor binding"/>
    <property type="evidence" value="ECO:0007669"/>
    <property type="project" value="InterPro"/>
</dbReference>
<accession>A0A8X6NQG8</accession>
<evidence type="ECO:0000313" key="4">
    <source>
        <dbReference type="EMBL" id="GFT25758.1"/>
    </source>
</evidence>
<feature type="transmembrane region" description="Helical" evidence="2">
    <location>
        <begin position="170"/>
        <end position="192"/>
    </location>
</feature>
<keyword evidence="5" id="KW-1185">Reference proteome</keyword>
<dbReference type="PANTHER" id="PTHR12332">
    <property type="entry name" value="KEREN-RELATED"/>
    <property type="match status" value="1"/>
</dbReference>
<evidence type="ECO:0000259" key="3">
    <source>
        <dbReference type="PROSITE" id="PS50026"/>
    </source>
</evidence>
<keyword evidence="2" id="KW-1133">Transmembrane helix</keyword>
<feature type="domain" description="EGF-like" evidence="3">
    <location>
        <begin position="104"/>
        <end position="148"/>
    </location>
</feature>
<dbReference type="PROSITE" id="PS00022">
    <property type="entry name" value="EGF_1"/>
    <property type="match status" value="1"/>
</dbReference>
<dbReference type="AlphaFoldDB" id="A0A8X6NQG8"/>
<comment type="caution">
    <text evidence="4">The sequence shown here is derived from an EMBL/GenBank/DDBJ whole genome shotgun (WGS) entry which is preliminary data.</text>
</comment>
<dbReference type="PROSITE" id="PS01186">
    <property type="entry name" value="EGF_2"/>
    <property type="match status" value="1"/>
</dbReference>
<dbReference type="SUPFAM" id="SSF57196">
    <property type="entry name" value="EGF/Laminin"/>
    <property type="match status" value="1"/>
</dbReference>
<dbReference type="PANTHER" id="PTHR12332:SF1">
    <property type="entry name" value="KEREN-RELATED"/>
    <property type="match status" value="1"/>
</dbReference>
<dbReference type="SMART" id="SM00181">
    <property type="entry name" value="EGF"/>
    <property type="match status" value="1"/>
</dbReference>
<dbReference type="OrthoDB" id="6233064at2759"/>
<keyword evidence="1" id="KW-0245">EGF-like domain</keyword>
<dbReference type="InterPro" id="IPR000742">
    <property type="entry name" value="EGF"/>
</dbReference>
<reference evidence="4" key="1">
    <citation type="submission" date="2020-08" db="EMBL/GenBank/DDBJ databases">
        <title>Multicomponent nature underlies the extraordinary mechanical properties of spider dragline silk.</title>
        <authorList>
            <person name="Kono N."/>
            <person name="Nakamura H."/>
            <person name="Mori M."/>
            <person name="Yoshida Y."/>
            <person name="Ohtoshi R."/>
            <person name="Malay A.D."/>
            <person name="Moran D.A.P."/>
            <person name="Tomita M."/>
            <person name="Numata K."/>
            <person name="Arakawa K."/>
        </authorList>
    </citation>
    <scope>NUCLEOTIDE SEQUENCE</scope>
</reference>
<dbReference type="PROSITE" id="PS50026">
    <property type="entry name" value="EGF_3"/>
    <property type="match status" value="1"/>
</dbReference>
<organism evidence="4 5">
    <name type="scientific">Nephila pilipes</name>
    <name type="common">Giant wood spider</name>
    <name type="synonym">Nephila maculata</name>
    <dbReference type="NCBI Taxonomy" id="299642"/>
    <lineage>
        <taxon>Eukaryota</taxon>
        <taxon>Metazoa</taxon>
        <taxon>Ecdysozoa</taxon>
        <taxon>Arthropoda</taxon>
        <taxon>Chelicerata</taxon>
        <taxon>Arachnida</taxon>
        <taxon>Araneae</taxon>
        <taxon>Araneomorphae</taxon>
        <taxon>Entelegynae</taxon>
        <taxon>Araneoidea</taxon>
        <taxon>Nephilidae</taxon>
        <taxon>Nephila</taxon>
    </lineage>
</organism>
<dbReference type="GO" id="GO:0007173">
    <property type="term" value="P:epidermal growth factor receptor signaling pathway"/>
    <property type="evidence" value="ECO:0007669"/>
    <property type="project" value="InterPro"/>
</dbReference>
<comment type="caution">
    <text evidence="1">Lacks conserved residue(s) required for the propagation of feature annotation.</text>
</comment>
<dbReference type="GO" id="GO:0048018">
    <property type="term" value="F:receptor ligand activity"/>
    <property type="evidence" value="ECO:0007669"/>
    <property type="project" value="InterPro"/>
</dbReference>
<dbReference type="Proteomes" id="UP000887013">
    <property type="component" value="Unassembled WGS sequence"/>
</dbReference>
<feature type="transmembrane region" description="Helical" evidence="2">
    <location>
        <begin position="56"/>
        <end position="78"/>
    </location>
</feature>
<dbReference type="EMBL" id="BMAW01060335">
    <property type="protein sequence ID" value="GFT25758.1"/>
    <property type="molecule type" value="Genomic_DNA"/>
</dbReference>
<dbReference type="Pfam" id="PF00008">
    <property type="entry name" value="EGF"/>
    <property type="match status" value="1"/>
</dbReference>
<gene>
    <name evidence="4" type="primary">spi</name>
    <name evidence="4" type="ORF">NPIL_414621</name>
</gene>
<keyword evidence="1" id="KW-1015">Disulfide bond</keyword>
<sequence>MMERRSGAERNVSPCPSGLVPDMSVDDERTCAAFNEVRWWCRTQCQRWLEESAFRILVIMHHPTLLLVLYVSTILRIVGACSSRSTPRPRPPPTPTMRPNITFQTYACPEAYAKWYCLNGATCFSVKIGESILYNCECADGFVGQRCEFKDLEGSYLASRQQVMIETASIAGGVTLLIIILVVVSVAVYVHYKKRRKEQMHPITPVSQTYKPFSAFRESDGCSIEDRTININDPESGHGEQHRVVDATVHSASSRARRTSL</sequence>
<dbReference type="InterPro" id="IPR043403">
    <property type="entry name" value="Gurken/Spitz"/>
</dbReference>
<keyword evidence="2" id="KW-0812">Transmembrane</keyword>
<dbReference type="Gene3D" id="2.10.25.10">
    <property type="entry name" value="Laminin"/>
    <property type="match status" value="1"/>
</dbReference>
<proteinExistence type="predicted"/>
<feature type="disulfide bond" evidence="1">
    <location>
        <begin position="138"/>
        <end position="147"/>
    </location>
</feature>
<evidence type="ECO:0000313" key="5">
    <source>
        <dbReference type="Proteomes" id="UP000887013"/>
    </source>
</evidence>
<evidence type="ECO:0000256" key="2">
    <source>
        <dbReference type="SAM" id="Phobius"/>
    </source>
</evidence>
<dbReference type="CDD" id="cd00054">
    <property type="entry name" value="EGF_CA"/>
    <property type="match status" value="1"/>
</dbReference>
<evidence type="ECO:0000256" key="1">
    <source>
        <dbReference type="PROSITE-ProRule" id="PRU00076"/>
    </source>
</evidence>